<protein>
    <submittedName>
        <fullName evidence="1">Uncharacterized protein</fullName>
    </submittedName>
</protein>
<accession>A0ABV2WYU4</accession>
<sequence length="120" mass="12675">MGRQVGEDAFGSGVEVPGGVDPCFGGVGEWLPAVVPGPHFFDTEFGGLWSLGVSVDGFGESQVPGVEQRSLRPAGDALQRGAVAVGVEDSFHDDQPPGGRACRRLQPWNCKACTYLDMRI</sequence>
<evidence type="ECO:0000313" key="1">
    <source>
        <dbReference type="EMBL" id="MEU1956064.1"/>
    </source>
</evidence>
<name>A0ABV2WYU4_9NOCA</name>
<reference evidence="1 2" key="1">
    <citation type="submission" date="2024-06" db="EMBL/GenBank/DDBJ databases">
        <title>The Natural Products Discovery Center: Release of the First 8490 Sequenced Strains for Exploring Actinobacteria Biosynthetic Diversity.</title>
        <authorList>
            <person name="Kalkreuter E."/>
            <person name="Kautsar S.A."/>
            <person name="Yang D."/>
            <person name="Bader C.D."/>
            <person name="Teijaro C.N."/>
            <person name="Fluegel L."/>
            <person name="Davis C.M."/>
            <person name="Simpson J.R."/>
            <person name="Lauterbach L."/>
            <person name="Steele A.D."/>
            <person name="Gui C."/>
            <person name="Meng S."/>
            <person name="Li G."/>
            <person name="Viehrig K."/>
            <person name="Ye F."/>
            <person name="Su P."/>
            <person name="Kiefer A.F."/>
            <person name="Nichols A."/>
            <person name="Cepeda A.J."/>
            <person name="Yan W."/>
            <person name="Fan B."/>
            <person name="Jiang Y."/>
            <person name="Adhikari A."/>
            <person name="Zheng C.-J."/>
            <person name="Schuster L."/>
            <person name="Cowan T.M."/>
            <person name="Smanski M.J."/>
            <person name="Chevrette M.G."/>
            <person name="De Carvalho L.P.S."/>
            <person name="Shen B."/>
        </authorList>
    </citation>
    <scope>NUCLEOTIDE SEQUENCE [LARGE SCALE GENOMIC DNA]</scope>
    <source>
        <strain evidence="1 2">NPDC019708</strain>
    </source>
</reference>
<comment type="caution">
    <text evidence="1">The sequence shown here is derived from an EMBL/GenBank/DDBJ whole genome shotgun (WGS) entry which is preliminary data.</text>
</comment>
<dbReference type="RefSeq" id="WP_356959423.1">
    <property type="nucleotide sequence ID" value="NZ_JBEYBD010000029.1"/>
</dbReference>
<gene>
    <name evidence="1" type="ORF">ABZ510_29955</name>
</gene>
<dbReference type="Proteomes" id="UP001550628">
    <property type="component" value="Unassembled WGS sequence"/>
</dbReference>
<proteinExistence type="predicted"/>
<keyword evidence="2" id="KW-1185">Reference proteome</keyword>
<dbReference type="EMBL" id="JBEYBF010000032">
    <property type="protein sequence ID" value="MEU1956064.1"/>
    <property type="molecule type" value="Genomic_DNA"/>
</dbReference>
<evidence type="ECO:0000313" key="2">
    <source>
        <dbReference type="Proteomes" id="UP001550628"/>
    </source>
</evidence>
<organism evidence="1 2">
    <name type="scientific">Nocardia rhamnosiphila</name>
    <dbReference type="NCBI Taxonomy" id="426716"/>
    <lineage>
        <taxon>Bacteria</taxon>
        <taxon>Bacillati</taxon>
        <taxon>Actinomycetota</taxon>
        <taxon>Actinomycetes</taxon>
        <taxon>Mycobacteriales</taxon>
        <taxon>Nocardiaceae</taxon>
        <taxon>Nocardia</taxon>
    </lineage>
</organism>